<protein>
    <submittedName>
        <fullName evidence="8">2OG-Fe(II) oxygenase</fullName>
    </submittedName>
</protein>
<dbReference type="PANTHER" id="PTHR10869">
    <property type="entry name" value="PROLYL 4-HYDROXYLASE ALPHA SUBUNIT"/>
    <property type="match status" value="1"/>
</dbReference>
<reference evidence="8" key="1">
    <citation type="submission" date="2021-08" db="EMBL/GenBank/DDBJ databases">
        <authorList>
            <person name="Stevens D.C."/>
        </authorList>
    </citation>
    <scope>NUCLEOTIDE SEQUENCE</scope>
    <source>
        <strain evidence="8">DSM 53165</strain>
    </source>
</reference>
<dbReference type="EMBL" id="JAIRAU010000001">
    <property type="protein sequence ID" value="MBZ5708619.1"/>
    <property type="molecule type" value="Genomic_DNA"/>
</dbReference>
<evidence type="ECO:0000313" key="9">
    <source>
        <dbReference type="Proteomes" id="UP001139031"/>
    </source>
</evidence>
<evidence type="ECO:0000256" key="5">
    <source>
        <dbReference type="ARBA" id="ARBA00023002"/>
    </source>
</evidence>
<dbReference type="PROSITE" id="PS51471">
    <property type="entry name" value="FE2OG_OXY"/>
    <property type="match status" value="1"/>
</dbReference>
<keyword evidence="5" id="KW-0560">Oxidoreductase</keyword>
<dbReference type="RefSeq" id="WP_224190367.1">
    <property type="nucleotide sequence ID" value="NZ_JAIRAU010000001.1"/>
</dbReference>
<keyword evidence="3" id="KW-0847">Vitamin C</keyword>
<evidence type="ECO:0000256" key="2">
    <source>
        <dbReference type="ARBA" id="ARBA00022723"/>
    </source>
</evidence>
<evidence type="ECO:0000259" key="7">
    <source>
        <dbReference type="PROSITE" id="PS51471"/>
    </source>
</evidence>
<evidence type="ECO:0000256" key="3">
    <source>
        <dbReference type="ARBA" id="ARBA00022896"/>
    </source>
</evidence>
<dbReference type="InterPro" id="IPR045054">
    <property type="entry name" value="P4HA-like"/>
</dbReference>
<keyword evidence="9" id="KW-1185">Reference proteome</keyword>
<evidence type="ECO:0000256" key="6">
    <source>
        <dbReference type="ARBA" id="ARBA00023004"/>
    </source>
</evidence>
<proteinExistence type="predicted"/>
<dbReference type="SMART" id="SM00702">
    <property type="entry name" value="P4Hc"/>
    <property type="match status" value="1"/>
</dbReference>
<dbReference type="InterPro" id="IPR044862">
    <property type="entry name" value="Pro_4_hyd_alph_FE2OG_OXY"/>
</dbReference>
<sequence length="189" mass="20914">MYAGFLDLTCPLYWTVDDALSAADCASYVEKMRTGRAEVAPIVGAGGGPVVEPETRNNTRVMWDDAAEADALLDRVRERVPARLSGLALVGANPRLRLYRYGPGERHGAHWDTVVELADGVRSMLTLVFYLNDGFDGGATDFVELDACVTPQRGRALLFQHRVMHRACEVTRGEKFVLRTDVLYRPVEA</sequence>
<gene>
    <name evidence="8" type="ORF">K7C98_05065</name>
</gene>
<dbReference type="Proteomes" id="UP001139031">
    <property type="component" value="Unassembled WGS sequence"/>
</dbReference>
<accession>A0ABS7TK79</accession>
<feature type="domain" description="Fe2OG dioxygenase" evidence="7">
    <location>
        <begin position="91"/>
        <end position="188"/>
    </location>
</feature>
<evidence type="ECO:0000256" key="4">
    <source>
        <dbReference type="ARBA" id="ARBA00022964"/>
    </source>
</evidence>
<organism evidence="8 9">
    <name type="scientific">Nannocystis pusilla</name>
    <dbReference type="NCBI Taxonomy" id="889268"/>
    <lineage>
        <taxon>Bacteria</taxon>
        <taxon>Pseudomonadati</taxon>
        <taxon>Myxococcota</taxon>
        <taxon>Polyangia</taxon>
        <taxon>Nannocystales</taxon>
        <taxon>Nannocystaceae</taxon>
        <taxon>Nannocystis</taxon>
    </lineage>
</organism>
<keyword evidence="4" id="KW-0223">Dioxygenase</keyword>
<comment type="cofactor">
    <cofactor evidence="1">
        <name>L-ascorbate</name>
        <dbReference type="ChEBI" id="CHEBI:38290"/>
    </cofactor>
</comment>
<keyword evidence="2" id="KW-0479">Metal-binding</keyword>
<dbReference type="Pfam" id="PF13640">
    <property type="entry name" value="2OG-FeII_Oxy_3"/>
    <property type="match status" value="1"/>
</dbReference>
<evidence type="ECO:0000256" key="1">
    <source>
        <dbReference type="ARBA" id="ARBA00001961"/>
    </source>
</evidence>
<dbReference type="InterPro" id="IPR006620">
    <property type="entry name" value="Pro_4_hyd_alph"/>
</dbReference>
<comment type="caution">
    <text evidence="8">The sequence shown here is derived from an EMBL/GenBank/DDBJ whole genome shotgun (WGS) entry which is preliminary data.</text>
</comment>
<dbReference type="InterPro" id="IPR005123">
    <property type="entry name" value="Oxoglu/Fe-dep_dioxygenase_dom"/>
</dbReference>
<name>A0ABS7TK79_9BACT</name>
<dbReference type="PANTHER" id="PTHR10869:SF246">
    <property type="entry name" value="TRANSMEMBRANE PROLYL 4-HYDROXYLASE"/>
    <property type="match status" value="1"/>
</dbReference>
<dbReference type="Gene3D" id="2.60.120.620">
    <property type="entry name" value="q2cbj1_9rhob like domain"/>
    <property type="match status" value="1"/>
</dbReference>
<keyword evidence="6" id="KW-0408">Iron</keyword>
<evidence type="ECO:0000313" key="8">
    <source>
        <dbReference type="EMBL" id="MBZ5708619.1"/>
    </source>
</evidence>